<evidence type="ECO:0000256" key="3">
    <source>
        <dbReference type="ARBA" id="ARBA00022475"/>
    </source>
</evidence>
<evidence type="ECO:0000256" key="4">
    <source>
        <dbReference type="ARBA" id="ARBA00022692"/>
    </source>
</evidence>
<feature type="transmembrane region" description="Helical" evidence="7">
    <location>
        <begin position="71"/>
        <end position="91"/>
    </location>
</feature>
<keyword evidence="3" id="KW-1003">Cell membrane</keyword>
<evidence type="ECO:0000313" key="9">
    <source>
        <dbReference type="Proteomes" id="UP000325292"/>
    </source>
</evidence>
<name>A0ABM6RTZ8_9FIRM</name>
<evidence type="ECO:0000256" key="5">
    <source>
        <dbReference type="ARBA" id="ARBA00022989"/>
    </source>
</evidence>
<feature type="transmembrane region" description="Helical" evidence="7">
    <location>
        <begin position="14"/>
        <end position="36"/>
    </location>
</feature>
<evidence type="ECO:0000313" key="8">
    <source>
        <dbReference type="EMBL" id="AUW94968.1"/>
    </source>
</evidence>
<dbReference type="Pfam" id="PF01311">
    <property type="entry name" value="Bac_export_1"/>
    <property type="match status" value="1"/>
</dbReference>
<protein>
    <submittedName>
        <fullName evidence="8">Type III secretion protein</fullName>
    </submittedName>
</protein>
<sequence length="259" mass="27229">MTVSLVSTQLTETFFLVASRLAGLVFSAPVLSSAYLPRMLKVALILALAGALSPSVQVSASISGLAWGLDLIVNFAVGMLIGLILSLFLAVLDMAGQVVTYELGLGLAIASNPGLDENGSFLSEWQSLLALFVFVATGGLELSVIALHASFRAIGLNIMALPLPALSFVTGLMTSALTMTLLVAFPLLLAGFIVNMAVGIMSRAFPQMNAYYLSLPVNFGVSLLVFAAMLPLLMGILPSFWDQAFTDVSRLLALLEGKP</sequence>
<dbReference type="InterPro" id="IPR002010">
    <property type="entry name" value="T3SS_IM_R"/>
</dbReference>
<evidence type="ECO:0000256" key="6">
    <source>
        <dbReference type="ARBA" id="ARBA00023136"/>
    </source>
</evidence>
<dbReference type="PANTHER" id="PTHR30065:SF1">
    <property type="entry name" value="SURFACE PRESENTATION OF ANTIGENS PROTEIN SPAR"/>
    <property type="match status" value="1"/>
</dbReference>
<dbReference type="PRINTS" id="PR00953">
    <property type="entry name" value="TYPE3IMRPROT"/>
</dbReference>
<evidence type="ECO:0000256" key="7">
    <source>
        <dbReference type="SAM" id="Phobius"/>
    </source>
</evidence>
<keyword evidence="5 7" id="KW-1133">Transmembrane helix</keyword>
<comment type="similarity">
    <text evidence="2">Belongs to the FliR/MopE/SpaR family.</text>
</comment>
<feature type="transmembrane region" description="Helical" evidence="7">
    <location>
        <begin position="179"/>
        <end position="198"/>
    </location>
</feature>
<dbReference type="EMBL" id="CP019454">
    <property type="protein sequence ID" value="AUW94968.1"/>
    <property type="molecule type" value="Genomic_DNA"/>
</dbReference>
<feature type="transmembrane region" description="Helical" evidence="7">
    <location>
        <begin position="127"/>
        <end position="147"/>
    </location>
</feature>
<dbReference type="PANTHER" id="PTHR30065">
    <property type="entry name" value="FLAGELLAR BIOSYNTHETIC PROTEIN FLIR"/>
    <property type="match status" value="1"/>
</dbReference>
<comment type="subcellular location">
    <subcellularLocation>
        <location evidence="1">Cell membrane</location>
        <topology evidence="1">Multi-pass membrane protein</topology>
    </subcellularLocation>
</comment>
<gene>
    <name evidence="8" type="ORF">BXT84_14230</name>
</gene>
<proteinExistence type="inferred from homology"/>
<feature type="transmembrane region" description="Helical" evidence="7">
    <location>
        <begin position="210"/>
        <end position="237"/>
    </location>
</feature>
<keyword evidence="4 7" id="KW-0812">Transmembrane</keyword>
<accession>A0ABM6RTZ8</accession>
<evidence type="ECO:0000256" key="2">
    <source>
        <dbReference type="ARBA" id="ARBA00009772"/>
    </source>
</evidence>
<feature type="transmembrane region" description="Helical" evidence="7">
    <location>
        <begin position="154"/>
        <end position="173"/>
    </location>
</feature>
<keyword evidence="6 7" id="KW-0472">Membrane</keyword>
<feature type="transmembrane region" description="Helical" evidence="7">
    <location>
        <begin position="43"/>
        <end position="65"/>
    </location>
</feature>
<evidence type="ECO:0000256" key="1">
    <source>
        <dbReference type="ARBA" id="ARBA00004651"/>
    </source>
</evidence>
<organism evidence="8 9">
    <name type="scientific">Sulfobacillus thermotolerans</name>
    <dbReference type="NCBI Taxonomy" id="338644"/>
    <lineage>
        <taxon>Bacteria</taxon>
        <taxon>Bacillati</taxon>
        <taxon>Bacillota</taxon>
        <taxon>Clostridia</taxon>
        <taxon>Eubacteriales</taxon>
        <taxon>Clostridiales Family XVII. Incertae Sedis</taxon>
        <taxon>Sulfobacillus</taxon>
    </lineage>
</organism>
<reference evidence="8 9" key="1">
    <citation type="journal article" date="2019" name="Sci. Rep.">
        <title>Sulfobacillus thermotolerans: new insights into resistance and metabolic capacities of acidophilic chemolithotrophs.</title>
        <authorList>
            <person name="Panyushkina A.E."/>
            <person name="Babenko V.V."/>
            <person name="Nikitina A.S."/>
            <person name="Selezneva O.V."/>
            <person name="Tsaplina I.A."/>
            <person name="Letarova M.A."/>
            <person name="Kostryukova E.S."/>
            <person name="Letarov A.V."/>
        </authorList>
    </citation>
    <scope>NUCLEOTIDE SEQUENCE [LARGE SCALE GENOMIC DNA]</scope>
    <source>
        <strain evidence="8 9">Kr1</strain>
    </source>
</reference>
<keyword evidence="9" id="KW-1185">Reference proteome</keyword>
<dbReference type="Proteomes" id="UP000325292">
    <property type="component" value="Chromosome"/>
</dbReference>